<comment type="caution">
    <text evidence="2">The sequence shown here is derived from an EMBL/GenBank/DDBJ whole genome shotgun (WGS) entry which is preliminary data.</text>
</comment>
<organism evidence="2">
    <name type="scientific">mine drainage metagenome</name>
    <dbReference type="NCBI Taxonomy" id="410659"/>
    <lineage>
        <taxon>unclassified sequences</taxon>
        <taxon>metagenomes</taxon>
        <taxon>ecological metagenomes</taxon>
    </lineage>
</organism>
<name>A0A1J5SB24_9ZZZZ</name>
<dbReference type="InterPro" id="IPR000182">
    <property type="entry name" value="GNAT_dom"/>
</dbReference>
<dbReference type="InterPro" id="IPR053144">
    <property type="entry name" value="Acetyltransferase_Butenolide"/>
</dbReference>
<feature type="domain" description="N-acetyltransferase" evidence="1">
    <location>
        <begin position="16"/>
        <end position="153"/>
    </location>
</feature>
<dbReference type="InterPro" id="IPR016181">
    <property type="entry name" value="Acyl_CoA_acyltransferase"/>
</dbReference>
<dbReference type="AlphaFoldDB" id="A0A1J5SB24"/>
<gene>
    <name evidence="2" type="ORF">GALL_124450</name>
</gene>
<dbReference type="PANTHER" id="PTHR43233">
    <property type="entry name" value="FAMILY N-ACETYLTRANSFERASE, PUTATIVE (AFU_ORTHOLOGUE AFUA_6G03350)-RELATED"/>
    <property type="match status" value="1"/>
</dbReference>
<sequence>MNSFYENSKDGYLISTDPSKLNIEVIHKYLSQESYWAKDIPFETVKKSIEHSLCFGLYYLQEQIGFARLITDKATFAYLADVFILKEYRGKGLSKFLMSTIQSHPELLNLRRWLLATKDAHGLYEQFGWTRFTEELSDKFMTRHNPDVYKKAE</sequence>
<dbReference type="Gene3D" id="3.40.630.30">
    <property type="match status" value="1"/>
</dbReference>
<dbReference type="SUPFAM" id="SSF55729">
    <property type="entry name" value="Acyl-CoA N-acyltransferases (Nat)"/>
    <property type="match status" value="1"/>
</dbReference>
<proteinExistence type="predicted"/>
<evidence type="ECO:0000313" key="2">
    <source>
        <dbReference type="EMBL" id="OIR05394.1"/>
    </source>
</evidence>
<dbReference type="EMBL" id="MLJW01000050">
    <property type="protein sequence ID" value="OIR05394.1"/>
    <property type="molecule type" value="Genomic_DNA"/>
</dbReference>
<accession>A0A1J5SB24</accession>
<dbReference type="PROSITE" id="PS51186">
    <property type="entry name" value="GNAT"/>
    <property type="match status" value="1"/>
</dbReference>
<dbReference type="Pfam" id="PF00583">
    <property type="entry name" value="Acetyltransf_1"/>
    <property type="match status" value="1"/>
</dbReference>
<reference evidence="2" key="1">
    <citation type="submission" date="2016-10" db="EMBL/GenBank/DDBJ databases">
        <title>Sequence of Gallionella enrichment culture.</title>
        <authorList>
            <person name="Poehlein A."/>
            <person name="Muehling M."/>
            <person name="Daniel R."/>
        </authorList>
    </citation>
    <scope>NUCLEOTIDE SEQUENCE</scope>
</reference>
<dbReference type="GO" id="GO:0016747">
    <property type="term" value="F:acyltransferase activity, transferring groups other than amino-acyl groups"/>
    <property type="evidence" value="ECO:0007669"/>
    <property type="project" value="InterPro"/>
</dbReference>
<protein>
    <submittedName>
        <fullName evidence="2">Acetyltransferase (GNAT) family protein</fullName>
    </submittedName>
</protein>
<dbReference type="CDD" id="cd04301">
    <property type="entry name" value="NAT_SF"/>
    <property type="match status" value="1"/>
</dbReference>
<dbReference type="PANTHER" id="PTHR43233:SF1">
    <property type="entry name" value="FAMILY N-ACETYLTRANSFERASE, PUTATIVE (AFU_ORTHOLOGUE AFUA_6G03350)-RELATED"/>
    <property type="match status" value="1"/>
</dbReference>
<keyword evidence="2" id="KW-0808">Transferase</keyword>
<evidence type="ECO:0000259" key="1">
    <source>
        <dbReference type="PROSITE" id="PS51186"/>
    </source>
</evidence>